<gene>
    <name evidence="2" type="ORF">PCOR1329_LOCUS68716</name>
</gene>
<feature type="transmembrane region" description="Helical" evidence="1">
    <location>
        <begin position="72"/>
        <end position="89"/>
    </location>
</feature>
<reference evidence="2" key="1">
    <citation type="submission" date="2023-10" db="EMBL/GenBank/DDBJ databases">
        <authorList>
            <person name="Chen Y."/>
            <person name="Shah S."/>
            <person name="Dougan E. K."/>
            <person name="Thang M."/>
            <person name="Chan C."/>
        </authorList>
    </citation>
    <scope>NUCLEOTIDE SEQUENCE [LARGE SCALE GENOMIC DNA]</scope>
</reference>
<evidence type="ECO:0000256" key="1">
    <source>
        <dbReference type="SAM" id="Phobius"/>
    </source>
</evidence>
<feature type="transmembrane region" description="Helical" evidence="1">
    <location>
        <begin position="12"/>
        <end position="33"/>
    </location>
</feature>
<name>A0ABN9WMB0_9DINO</name>
<accession>A0ABN9WMB0</accession>
<dbReference type="Proteomes" id="UP001189429">
    <property type="component" value="Unassembled WGS sequence"/>
</dbReference>
<keyword evidence="3" id="KW-1185">Reference proteome</keyword>
<proteinExistence type="predicted"/>
<comment type="caution">
    <text evidence="2">The sequence shown here is derived from an EMBL/GenBank/DDBJ whole genome shotgun (WGS) entry which is preliminary data.</text>
</comment>
<keyword evidence="1" id="KW-0472">Membrane</keyword>
<dbReference type="EMBL" id="CAUYUJ010018982">
    <property type="protein sequence ID" value="CAK0887742.1"/>
    <property type="molecule type" value="Genomic_DNA"/>
</dbReference>
<evidence type="ECO:0000313" key="2">
    <source>
        <dbReference type="EMBL" id="CAK0887742.1"/>
    </source>
</evidence>
<organism evidence="2 3">
    <name type="scientific">Prorocentrum cordatum</name>
    <dbReference type="NCBI Taxonomy" id="2364126"/>
    <lineage>
        <taxon>Eukaryota</taxon>
        <taxon>Sar</taxon>
        <taxon>Alveolata</taxon>
        <taxon>Dinophyceae</taxon>
        <taxon>Prorocentrales</taxon>
        <taxon>Prorocentraceae</taxon>
        <taxon>Prorocentrum</taxon>
    </lineage>
</organism>
<protein>
    <submittedName>
        <fullName evidence="2">Uncharacterized protein</fullName>
    </submittedName>
</protein>
<sequence length="155" mass="17233">MKVRMLLFLAEWIHLATVPTAMMTDVMCFHVVLDAVRPLAVLLTLGVVATILGQLLFLLLVEMFLVLEFARLEPAMLSILVESIYLLASCLWEPMLMKMSLLLESLVLAFLMGGVAKKESLLGCPLRRAAWSALPASVSQTSPQSPPCWTRSFQR</sequence>
<feature type="transmembrane region" description="Helical" evidence="1">
    <location>
        <begin position="39"/>
        <end position="60"/>
    </location>
</feature>
<keyword evidence="1" id="KW-0812">Transmembrane</keyword>
<evidence type="ECO:0000313" key="3">
    <source>
        <dbReference type="Proteomes" id="UP001189429"/>
    </source>
</evidence>
<keyword evidence="1" id="KW-1133">Transmembrane helix</keyword>